<accession>A0A517SVH6</accession>
<keyword evidence="1" id="KW-0732">Signal</keyword>
<keyword evidence="3" id="KW-1185">Reference proteome</keyword>
<gene>
    <name evidence="2" type="ORF">SV7mr_26510</name>
</gene>
<proteinExistence type="predicted"/>
<dbReference type="InterPro" id="IPR010980">
    <property type="entry name" value="Cyt_c/b562"/>
</dbReference>
<dbReference type="GO" id="GO:0020037">
    <property type="term" value="F:heme binding"/>
    <property type="evidence" value="ECO:0007669"/>
    <property type="project" value="InterPro"/>
</dbReference>
<evidence type="ECO:0000313" key="2">
    <source>
        <dbReference type="EMBL" id="QDT60134.1"/>
    </source>
</evidence>
<evidence type="ECO:0000256" key="1">
    <source>
        <dbReference type="SAM" id="SignalP"/>
    </source>
</evidence>
<dbReference type="GO" id="GO:0022900">
    <property type="term" value="P:electron transport chain"/>
    <property type="evidence" value="ECO:0007669"/>
    <property type="project" value="InterPro"/>
</dbReference>
<organism evidence="2 3">
    <name type="scientific">Stieleria bergensis</name>
    <dbReference type="NCBI Taxonomy" id="2528025"/>
    <lineage>
        <taxon>Bacteria</taxon>
        <taxon>Pseudomonadati</taxon>
        <taxon>Planctomycetota</taxon>
        <taxon>Planctomycetia</taxon>
        <taxon>Pirellulales</taxon>
        <taxon>Pirellulaceae</taxon>
        <taxon>Stieleria</taxon>
    </lineage>
</organism>
<dbReference type="RefSeq" id="WP_145272446.1">
    <property type="nucleotide sequence ID" value="NZ_CP036272.1"/>
</dbReference>
<dbReference type="SUPFAM" id="SSF47175">
    <property type="entry name" value="Cytochromes"/>
    <property type="match status" value="1"/>
</dbReference>
<protein>
    <recommendedName>
        <fullName evidence="4">Cytochrome c domain-containing protein</fullName>
    </recommendedName>
</protein>
<evidence type="ECO:0008006" key="4">
    <source>
        <dbReference type="Google" id="ProtNLM"/>
    </source>
</evidence>
<dbReference type="AlphaFoldDB" id="A0A517SVH6"/>
<name>A0A517SVH6_9BACT</name>
<reference evidence="2 3" key="1">
    <citation type="submission" date="2019-02" db="EMBL/GenBank/DDBJ databases">
        <title>Deep-cultivation of Planctomycetes and their phenomic and genomic characterization uncovers novel biology.</title>
        <authorList>
            <person name="Wiegand S."/>
            <person name="Jogler M."/>
            <person name="Boedeker C."/>
            <person name="Pinto D."/>
            <person name="Vollmers J."/>
            <person name="Rivas-Marin E."/>
            <person name="Kohn T."/>
            <person name="Peeters S.H."/>
            <person name="Heuer A."/>
            <person name="Rast P."/>
            <person name="Oberbeckmann S."/>
            <person name="Bunk B."/>
            <person name="Jeske O."/>
            <person name="Meyerdierks A."/>
            <person name="Storesund J.E."/>
            <person name="Kallscheuer N."/>
            <person name="Luecker S."/>
            <person name="Lage O.M."/>
            <person name="Pohl T."/>
            <person name="Merkel B.J."/>
            <person name="Hornburger P."/>
            <person name="Mueller R.-W."/>
            <person name="Bruemmer F."/>
            <person name="Labrenz M."/>
            <person name="Spormann A.M."/>
            <person name="Op den Camp H."/>
            <person name="Overmann J."/>
            <person name="Amann R."/>
            <person name="Jetten M.S.M."/>
            <person name="Mascher T."/>
            <person name="Medema M.H."/>
            <person name="Devos D.P."/>
            <person name="Kaster A.-K."/>
            <person name="Ovreas L."/>
            <person name="Rohde M."/>
            <person name="Galperin M.Y."/>
            <person name="Jogler C."/>
        </authorList>
    </citation>
    <scope>NUCLEOTIDE SEQUENCE [LARGE SCALE GENOMIC DNA]</scope>
    <source>
        <strain evidence="2 3">SV_7m_r</strain>
    </source>
</reference>
<dbReference type="EMBL" id="CP036272">
    <property type="protein sequence ID" value="QDT60134.1"/>
    <property type="molecule type" value="Genomic_DNA"/>
</dbReference>
<dbReference type="Proteomes" id="UP000315003">
    <property type="component" value="Chromosome"/>
</dbReference>
<dbReference type="GO" id="GO:0009055">
    <property type="term" value="F:electron transfer activity"/>
    <property type="evidence" value="ECO:0007669"/>
    <property type="project" value="InterPro"/>
</dbReference>
<feature type="chain" id="PRO_5022145923" description="Cytochrome c domain-containing protein" evidence="1">
    <location>
        <begin position="25"/>
        <end position="169"/>
    </location>
</feature>
<feature type="signal peptide" evidence="1">
    <location>
        <begin position="1"/>
        <end position="24"/>
    </location>
</feature>
<dbReference type="OrthoDB" id="282936at2"/>
<sequence length="169" mass="18411" precursor="true">MKVSFFVGQVLVFGLLQVPAVVGATEPTAEQDEANKKPVEDSISLHMSYLFAPSYRRLKPVMLAEPKDASDWGRMRSEALLLAEGGGSLLRRRSSNAFKPKAKQNWPENSIAVKKHATALYRAAKEKDFAAAKRGYLLMTASCNACHQSEVSIGSPPILTPLGHGITDK</sequence>
<dbReference type="GO" id="GO:0005506">
    <property type="term" value="F:iron ion binding"/>
    <property type="evidence" value="ECO:0007669"/>
    <property type="project" value="InterPro"/>
</dbReference>
<dbReference type="Gene3D" id="1.20.120.10">
    <property type="entry name" value="Cytochrome c/b562"/>
    <property type="match status" value="1"/>
</dbReference>
<evidence type="ECO:0000313" key="3">
    <source>
        <dbReference type="Proteomes" id="UP000315003"/>
    </source>
</evidence>